<evidence type="ECO:0000259" key="12">
    <source>
        <dbReference type="Pfam" id="PF17956"/>
    </source>
</evidence>
<dbReference type="PIRSF" id="PIRSF000484">
    <property type="entry name" value="NAPRT"/>
    <property type="match status" value="1"/>
</dbReference>
<evidence type="ECO:0000256" key="5">
    <source>
        <dbReference type="ARBA" id="ARBA00022598"/>
    </source>
</evidence>
<comment type="function">
    <text evidence="9">Catalyzes the first step in the biosynthesis of NAD from nicotinic acid, the ATP-dependent synthesis of beta-nicotinate D-ribonucleotide from nicotinate and 5-phospho-D-ribose 1-phosphate.</text>
</comment>
<comment type="PTM">
    <text evidence="9">Transiently phosphorylated on a His residue during the reaction cycle. Phosphorylation strongly increases the affinity for substrates and increases the rate of nicotinate D-ribonucleotide production. Dephosphorylation regenerates the low-affinity form of the enzyme, leading to product release.</text>
</comment>
<dbReference type="InterPro" id="IPR041619">
    <property type="entry name" value="NAPRTase_C"/>
</dbReference>
<evidence type="ECO:0000313" key="14">
    <source>
        <dbReference type="Proteomes" id="UP001230156"/>
    </source>
</evidence>
<dbReference type="NCBIfam" id="NF006696">
    <property type="entry name" value="PRK09243.1-3"/>
    <property type="match status" value="1"/>
</dbReference>
<proteinExistence type="inferred from homology"/>
<dbReference type="SUPFAM" id="SSF54675">
    <property type="entry name" value="Nicotinate/Quinolinate PRTase N-terminal domain-like"/>
    <property type="match status" value="1"/>
</dbReference>
<sequence>MNWRDMPEMDEAADQIQGPATGLRQAGNGLLLVDLYELSMLEAFWANSMAGTAVFEFFVRKLPSSRGFLVAAGLEQLLDFLSGLRFSDVELAYLRESGHFGVRFVDSLAELRFTGDVDAMAEGTPFFADEPIVRVVAPLPQAQLIESRLINLLHFQTVIASKAARLVLAAPGIPLIDFGLRRAHGAEAGLLATRASYLAGFAGTATLLAEPTFGIPVFGTMAHSFIQAHDDESTAFERFARVRPDRLTLLIDTFNTEIAAQKVVQLAPRLQAAGIAIAAVRLDSGDLVEHARKVRRILDEGNLSSVSILASGGIDEDQLQRFIREKAPIDSCGIGTSLTTAPDAPSLDCAYKLQEYAGRPRLKRSEGKATWPGRKQIFRRYDADGIMIGDTVALESDRVPGEPLLQPVMRSGRRLSGPSSLVETRSYAAASVKRLPADLRRLESAAYPVEIDPRLKKLAASL</sequence>
<keyword evidence="6 9" id="KW-0662">Pyridine nucleotide biosynthesis</keyword>
<keyword evidence="4" id="KW-0597">Phosphoprotein</keyword>
<keyword evidence="13" id="KW-0328">Glycosyltransferase</keyword>
<evidence type="ECO:0000256" key="1">
    <source>
        <dbReference type="ARBA" id="ARBA00004952"/>
    </source>
</evidence>
<dbReference type="SUPFAM" id="SSF51690">
    <property type="entry name" value="Nicotinate/Quinolinate PRTase C-terminal domain-like"/>
    <property type="match status" value="1"/>
</dbReference>
<evidence type="ECO:0000256" key="8">
    <source>
        <dbReference type="ARBA" id="ARBA00048668"/>
    </source>
</evidence>
<dbReference type="EMBL" id="JAUYVI010000007">
    <property type="protein sequence ID" value="MDQ7250482.1"/>
    <property type="molecule type" value="Genomic_DNA"/>
</dbReference>
<protein>
    <recommendedName>
        <fullName evidence="3 9">Nicotinate phosphoribosyltransferase</fullName>
        <ecNumber evidence="3 9">6.3.4.21</ecNumber>
    </recommendedName>
</protein>
<keyword evidence="14" id="KW-1185">Reference proteome</keyword>
<organism evidence="13 14">
    <name type="scientific">Dongia sedimenti</name>
    <dbReference type="NCBI Taxonomy" id="3064282"/>
    <lineage>
        <taxon>Bacteria</taxon>
        <taxon>Pseudomonadati</taxon>
        <taxon>Pseudomonadota</taxon>
        <taxon>Alphaproteobacteria</taxon>
        <taxon>Rhodospirillales</taxon>
        <taxon>Dongiaceae</taxon>
        <taxon>Dongia</taxon>
    </lineage>
</organism>
<comment type="catalytic activity">
    <reaction evidence="8 9">
        <text>5-phospho-alpha-D-ribose 1-diphosphate + nicotinate + ATP + H2O = nicotinate beta-D-ribonucleotide + ADP + phosphate + diphosphate</text>
        <dbReference type="Rhea" id="RHEA:36163"/>
        <dbReference type="ChEBI" id="CHEBI:15377"/>
        <dbReference type="ChEBI" id="CHEBI:30616"/>
        <dbReference type="ChEBI" id="CHEBI:32544"/>
        <dbReference type="ChEBI" id="CHEBI:33019"/>
        <dbReference type="ChEBI" id="CHEBI:43474"/>
        <dbReference type="ChEBI" id="CHEBI:57502"/>
        <dbReference type="ChEBI" id="CHEBI:58017"/>
        <dbReference type="ChEBI" id="CHEBI:456216"/>
        <dbReference type="EC" id="6.3.4.21"/>
    </reaction>
</comment>
<dbReference type="Pfam" id="PF17956">
    <property type="entry name" value="NAPRTase_C"/>
    <property type="match status" value="1"/>
</dbReference>
<keyword evidence="7 9" id="KW-0808">Transferase</keyword>
<evidence type="ECO:0000256" key="6">
    <source>
        <dbReference type="ARBA" id="ARBA00022642"/>
    </source>
</evidence>
<comment type="pathway">
    <text evidence="1 9">Cofactor biosynthesis; NAD(+) biosynthesis; nicotinate D-ribonucleotide from nicotinate: step 1/1.</text>
</comment>
<evidence type="ECO:0000256" key="3">
    <source>
        <dbReference type="ARBA" id="ARBA00013236"/>
    </source>
</evidence>
<evidence type="ECO:0000256" key="7">
    <source>
        <dbReference type="ARBA" id="ARBA00022679"/>
    </source>
</evidence>
<dbReference type="InterPro" id="IPR007229">
    <property type="entry name" value="Nic_PRibTrfase-Fam"/>
</dbReference>
<dbReference type="Pfam" id="PF04095">
    <property type="entry name" value="NAPRTase"/>
    <property type="match status" value="1"/>
</dbReference>
<dbReference type="RefSeq" id="WP_379959810.1">
    <property type="nucleotide sequence ID" value="NZ_JAUYVI010000007.1"/>
</dbReference>
<feature type="domain" description="Nicotinate phosphoribosyltransferase C-terminal" evidence="12">
    <location>
        <begin position="402"/>
        <end position="458"/>
    </location>
</feature>
<dbReference type="NCBIfam" id="NF009131">
    <property type="entry name" value="PRK12484.1"/>
    <property type="match status" value="1"/>
</dbReference>
<feature type="domain" description="Nicotinate phosphoribosyltransferase N-terminal" evidence="11">
    <location>
        <begin position="31"/>
        <end position="153"/>
    </location>
</feature>
<feature type="domain" description="Nicotinate/nicotinamide phosphoribosyltransferase" evidence="10">
    <location>
        <begin position="175"/>
        <end position="355"/>
    </location>
</feature>
<dbReference type="PANTHER" id="PTHR11098:SF1">
    <property type="entry name" value="NICOTINATE PHOSPHORIBOSYLTRANSFERASE"/>
    <property type="match status" value="1"/>
</dbReference>
<dbReference type="InterPro" id="IPR006405">
    <property type="entry name" value="Nic_PRibTrfase_pncB"/>
</dbReference>
<dbReference type="CDD" id="cd01570">
    <property type="entry name" value="NAPRTase_A"/>
    <property type="match status" value="1"/>
</dbReference>
<dbReference type="Proteomes" id="UP001230156">
    <property type="component" value="Unassembled WGS sequence"/>
</dbReference>
<dbReference type="InterPro" id="IPR036068">
    <property type="entry name" value="Nicotinate_pribotase-like_C"/>
</dbReference>
<evidence type="ECO:0000259" key="11">
    <source>
        <dbReference type="Pfam" id="PF17767"/>
    </source>
</evidence>
<dbReference type="EC" id="6.3.4.21" evidence="3 9"/>
<name>A0ABU0YTF6_9PROT</name>
<dbReference type="Pfam" id="PF17767">
    <property type="entry name" value="NAPRTase_N"/>
    <property type="match status" value="1"/>
</dbReference>
<dbReference type="Gene3D" id="3.20.20.70">
    <property type="entry name" value="Aldolase class I"/>
    <property type="match status" value="1"/>
</dbReference>
<accession>A0ABU0YTF6</accession>
<evidence type="ECO:0000256" key="4">
    <source>
        <dbReference type="ARBA" id="ARBA00022553"/>
    </source>
</evidence>
<dbReference type="GO" id="GO:0004516">
    <property type="term" value="F:nicotinate phosphoribosyltransferase activity"/>
    <property type="evidence" value="ECO:0007669"/>
    <property type="project" value="UniProtKB-EC"/>
</dbReference>
<dbReference type="InterPro" id="IPR013785">
    <property type="entry name" value="Aldolase_TIM"/>
</dbReference>
<gene>
    <name evidence="13" type="ORF">Q8A70_22520</name>
</gene>
<evidence type="ECO:0000256" key="2">
    <source>
        <dbReference type="ARBA" id="ARBA00010897"/>
    </source>
</evidence>
<evidence type="ECO:0000256" key="9">
    <source>
        <dbReference type="RuleBase" id="RU365100"/>
    </source>
</evidence>
<comment type="caution">
    <text evidence="13">The sequence shown here is derived from an EMBL/GenBank/DDBJ whole genome shotgun (WGS) entry which is preliminary data.</text>
</comment>
<dbReference type="Gene3D" id="3.20.140.10">
    <property type="entry name" value="nicotinate phosphoribosyltransferase"/>
    <property type="match status" value="2"/>
</dbReference>
<evidence type="ECO:0000259" key="10">
    <source>
        <dbReference type="Pfam" id="PF04095"/>
    </source>
</evidence>
<evidence type="ECO:0000313" key="13">
    <source>
        <dbReference type="EMBL" id="MDQ7250482.1"/>
    </source>
</evidence>
<keyword evidence="5 9" id="KW-0436">Ligase</keyword>
<dbReference type="InterPro" id="IPR041525">
    <property type="entry name" value="N/Namide_PRibTrfase"/>
</dbReference>
<dbReference type="NCBIfam" id="TIGR01513">
    <property type="entry name" value="NAPRTase_put"/>
    <property type="match status" value="1"/>
</dbReference>
<dbReference type="InterPro" id="IPR040727">
    <property type="entry name" value="NAPRTase_N"/>
</dbReference>
<comment type="similarity">
    <text evidence="2 9">Belongs to the NAPRTase family.</text>
</comment>
<reference evidence="14" key="1">
    <citation type="submission" date="2023-08" db="EMBL/GenBank/DDBJ databases">
        <title>Rhodospirillaceae gen. nov., a novel taxon isolated from the Yangtze River Yuezi River estuary sludge.</title>
        <authorList>
            <person name="Ruan L."/>
        </authorList>
    </citation>
    <scope>NUCLEOTIDE SEQUENCE [LARGE SCALE GENOMIC DNA]</scope>
    <source>
        <strain evidence="14">R-7</strain>
    </source>
</reference>
<dbReference type="GO" id="GO:0016757">
    <property type="term" value="F:glycosyltransferase activity"/>
    <property type="evidence" value="ECO:0007669"/>
    <property type="project" value="UniProtKB-KW"/>
</dbReference>
<dbReference type="PANTHER" id="PTHR11098">
    <property type="entry name" value="NICOTINATE PHOSPHORIBOSYLTRANSFERASE"/>
    <property type="match status" value="1"/>
</dbReference>